<keyword evidence="4" id="KW-0812">Transmembrane</keyword>
<dbReference type="SUPFAM" id="SSF48264">
    <property type="entry name" value="Cytochrome P450"/>
    <property type="match status" value="1"/>
</dbReference>
<evidence type="ECO:0000256" key="1">
    <source>
        <dbReference type="ARBA" id="ARBA00010617"/>
    </source>
</evidence>
<dbReference type="GO" id="GO:0005506">
    <property type="term" value="F:iron ion binding"/>
    <property type="evidence" value="ECO:0007669"/>
    <property type="project" value="InterPro"/>
</dbReference>
<name>A0A0B7AK88_9EUPU</name>
<dbReference type="AlphaFoldDB" id="A0A0B7AK88"/>
<dbReference type="InterPro" id="IPR002401">
    <property type="entry name" value="Cyt_P450_E_grp-I"/>
</dbReference>
<evidence type="ECO:0000256" key="4">
    <source>
        <dbReference type="SAM" id="Phobius"/>
    </source>
</evidence>
<dbReference type="EMBL" id="HACG01034421">
    <property type="protein sequence ID" value="CEK81286.1"/>
    <property type="molecule type" value="Transcribed_RNA"/>
</dbReference>
<keyword evidence="4" id="KW-1133">Transmembrane helix</keyword>
<dbReference type="InterPro" id="IPR036396">
    <property type="entry name" value="Cyt_P450_sf"/>
</dbReference>
<dbReference type="Pfam" id="PF00067">
    <property type="entry name" value="p450"/>
    <property type="match status" value="1"/>
</dbReference>
<sequence>MDIGKRFEYIHDVLSITNPTILCGALTIIAGMVWMHQRHLHLPPGPPLYIPGLGHLLKLVNNPLLAFRSLRSTYGDIFKIYMGTRLTIVLNGYEVINEVMQIRGSEFSHRPPSFLAEKLAEYKGLLNSSGKVWVEQKANIMKSFRALSSCGSHFDLHLETEVERFNEKLMLLVKDGQAGNVDVTPYIRKSVCSSAFNLVFGRFLDYDSKELTMFSESLSQVISIGSLAVLNFIPYAHLLPGDPVSYHRCLDLVKIIEDDLINQRLSV</sequence>
<keyword evidence="3" id="KW-0408">Iron</keyword>
<comment type="similarity">
    <text evidence="1">Belongs to the cytochrome P450 family.</text>
</comment>
<dbReference type="GO" id="GO:0020037">
    <property type="term" value="F:heme binding"/>
    <property type="evidence" value="ECO:0007669"/>
    <property type="project" value="InterPro"/>
</dbReference>
<keyword evidence="4" id="KW-0472">Membrane</keyword>
<evidence type="ECO:0008006" key="7">
    <source>
        <dbReference type="Google" id="ProtNLM"/>
    </source>
</evidence>
<dbReference type="PANTHER" id="PTHR24300">
    <property type="entry name" value="CYTOCHROME P450 508A4-RELATED"/>
    <property type="match status" value="1"/>
</dbReference>
<keyword evidence="2" id="KW-0479">Metal-binding</keyword>
<feature type="transmembrane region" description="Helical" evidence="4">
    <location>
        <begin position="16"/>
        <end position="35"/>
    </location>
</feature>
<dbReference type="EMBL" id="HACG01034423">
    <property type="protein sequence ID" value="CEK81288.1"/>
    <property type="molecule type" value="Transcribed_RNA"/>
</dbReference>
<dbReference type="GO" id="GO:0004497">
    <property type="term" value="F:monooxygenase activity"/>
    <property type="evidence" value="ECO:0007669"/>
    <property type="project" value="InterPro"/>
</dbReference>
<dbReference type="InterPro" id="IPR050182">
    <property type="entry name" value="Cytochrome_P450_fam2"/>
</dbReference>
<proteinExistence type="inferred from homology"/>
<protein>
    <recommendedName>
        <fullName evidence="7">Cytochrome P450</fullName>
    </recommendedName>
</protein>
<evidence type="ECO:0000256" key="3">
    <source>
        <dbReference type="ARBA" id="ARBA00023004"/>
    </source>
</evidence>
<dbReference type="Gene3D" id="1.10.630.10">
    <property type="entry name" value="Cytochrome P450"/>
    <property type="match status" value="1"/>
</dbReference>
<organism evidence="6">
    <name type="scientific">Arion vulgaris</name>
    <dbReference type="NCBI Taxonomy" id="1028688"/>
    <lineage>
        <taxon>Eukaryota</taxon>
        <taxon>Metazoa</taxon>
        <taxon>Spiralia</taxon>
        <taxon>Lophotrochozoa</taxon>
        <taxon>Mollusca</taxon>
        <taxon>Gastropoda</taxon>
        <taxon>Heterobranchia</taxon>
        <taxon>Euthyneura</taxon>
        <taxon>Panpulmonata</taxon>
        <taxon>Eupulmonata</taxon>
        <taxon>Stylommatophora</taxon>
        <taxon>Helicina</taxon>
        <taxon>Arionoidea</taxon>
        <taxon>Arionidae</taxon>
        <taxon>Arion</taxon>
    </lineage>
</organism>
<evidence type="ECO:0000313" key="6">
    <source>
        <dbReference type="EMBL" id="CEK81288.1"/>
    </source>
</evidence>
<reference evidence="6" key="1">
    <citation type="submission" date="2014-12" db="EMBL/GenBank/DDBJ databases">
        <title>Insight into the proteome of Arion vulgaris.</title>
        <authorList>
            <person name="Aradska J."/>
            <person name="Bulat T."/>
            <person name="Smidak R."/>
            <person name="Sarate P."/>
            <person name="Gangsoo J."/>
            <person name="Sialana F."/>
            <person name="Bilban M."/>
            <person name="Lubec G."/>
        </authorList>
    </citation>
    <scope>NUCLEOTIDE SEQUENCE</scope>
    <source>
        <tissue evidence="6">Skin</tissue>
    </source>
</reference>
<dbReference type="GO" id="GO:0016705">
    <property type="term" value="F:oxidoreductase activity, acting on paired donors, with incorporation or reduction of molecular oxygen"/>
    <property type="evidence" value="ECO:0007669"/>
    <property type="project" value="InterPro"/>
</dbReference>
<evidence type="ECO:0000256" key="2">
    <source>
        <dbReference type="ARBA" id="ARBA00022723"/>
    </source>
</evidence>
<dbReference type="PRINTS" id="PR00463">
    <property type="entry name" value="EP450I"/>
</dbReference>
<accession>A0A0B7AK88</accession>
<dbReference type="InterPro" id="IPR001128">
    <property type="entry name" value="Cyt_P450"/>
</dbReference>
<gene>
    <name evidence="6" type="primary">ORF125291</name>
    <name evidence="5" type="synonym">ORF125279</name>
</gene>
<evidence type="ECO:0000313" key="5">
    <source>
        <dbReference type="EMBL" id="CEK81286.1"/>
    </source>
</evidence>